<dbReference type="PANTHER" id="PTHR47332">
    <property type="entry name" value="SET DOMAIN-CONTAINING PROTEIN 5"/>
    <property type="match status" value="1"/>
</dbReference>
<accession>A0A5C3LR75</accession>
<proteinExistence type="predicted"/>
<evidence type="ECO:0000259" key="1">
    <source>
        <dbReference type="PROSITE" id="PS50280"/>
    </source>
</evidence>
<keyword evidence="3" id="KW-1185">Reference proteome</keyword>
<dbReference type="InterPro" id="IPR053185">
    <property type="entry name" value="SET_domain_protein"/>
</dbReference>
<dbReference type="CDD" id="cd20071">
    <property type="entry name" value="SET_SMYD"/>
    <property type="match status" value="1"/>
</dbReference>
<dbReference type="STRING" id="68775.A0A5C3LR75"/>
<dbReference type="InterPro" id="IPR046341">
    <property type="entry name" value="SET_dom_sf"/>
</dbReference>
<organism evidence="2 3">
    <name type="scientific">Crucibulum laeve</name>
    <dbReference type="NCBI Taxonomy" id="68775"/>
    <lineage>
        <taxon>Eukaryota</taxon>
        <taxon>Fungi</taxon>
        <taxon>Dikarya</taxon>
        <taxon>Basidiomycota</taxon>
        <taxon>Agaricomycotina</taxon>
        <taxon>Agaricomycetes</taxon>
        <taxon>Agaricomycetidae</taxon>
        <taxon>Agaricales</taxon>
        <taxon>Agaricineae</taxon>
        <taxon>Nidulariaceae</taxon>
        <taxon>Crucibulum</taxon>
    </lineage>
</organism>
<dbReference type="Proteomes" id="UP000308652">
    <property type="component" value="Unassembled WGS sequence"/>
</dbReference>
<dbReference type="PROSITE" id="PS50280">
    <property type="entry name" value="SET"/>
    <property type="match status" value="1"/>
</dbReference>
<sequence length="411" mass="46809">MKRGFLNRAKAKKALSSTTRVVHNTPIDDYPRGTKFSYGKVADAGPPEGYTEHQTFTKEMNAERLDHPEGRLLYTTIPAQYSNSSYDDEPIGWSECLITGSVKRQIYETPEFGRAPPQSDRVSFRIRPTPDMGLGMFATCSLKMGDLILSERPLIVTPVVARPDVQIPRSFTHEQIRQVILFEWEKNLEICVDRMFPENRKAFYTLANAHTEDGSGPIMGRIRTNGYGVIEKLYDKELAHLAVCDKLSYINHSCRPNVTQDFDVASFSFQLRASRDIKPDEQLFYSYCEVDSSATDRKRQLARYGFECICASCSGDTANSDYIRMNVDALISQNKIECEAWTRKPRHLRDDSVLRSSLDLLSDVENEGLHSSDSYPILVRSISEIYTQLGDMEDAKSYLHRQEAWKTAFKA</sequence>
<reference evidence="2 3" key="1">
    <citation type="journal article" date="2019" name="Nat. Ecol. Evol.">
        <title>Megaphylogeny resolves global patterns of mushroom evolution.</title>
        <authorList>
            <person name="Varga T."/>
            <person name="Krizsan K."/>
            <person name="Foldi C."/>
            <person name="Dima B."/>
            <person name="Sanchez-Garcia M."/>
            <person name="Sanchez-Ramirez S."/>
            <person name="Szollosi G.J."/>
            <person name="Szarkandi J.G."/>
            <person name="Papp V."/>
            <person name="Albert L."/>
            <person name="Andreopoulos W."/>
            <person name="Angelini C."/>
            <person name="Antonin V."/>
            <person name="Barry K.W."/>
            <person name="Bougher N.L."/>
            <person name="Buchanan P."/>
            <person name="Buyck B."/>
            <person name="Bense V."/>
            <person name="Catcheside P."/>
            <person name="Chovatia M."/>
            <person name="Cooper J."/>
            <person name="Damon W."/>
            <person name="Desjardin D."/>
            <person name="Finy P."/>
            <person name="Geml J."/>
            <person name="Haridas S."/>
            <person name="Hughes K."/>
            <person name="Justo A."/>
            <person name="Karasinski D."/>
            <person name="Kautmanova I."/>
            <person name="Kiss B."/>
            <person name="Kocsube S."/>
            <person name="Kotiranta H."/>
            <person name="LaButti K.M."/>
            <person name="Lechner B.E."/>
            <person name="Liimatainen K."/>
            <person name="Lipzen A."/>
            <person name="Lukacs Z."/>
            <person name="Mihaltcheva S."/>
            <person name="Morgado L.N."/>
            <person name="Niskanen T."/>
            <person name="Noordeloos M.E."/>
            <person name="Ohm R.A."/>
            <person name="Ortiz-Santana B."/>
            <person name="Ovrebo C."/>
            <person name="Racz N."/>
            <person name="Riley R."/>
            <person name="Savchenko A."/>
            <person name="Shiryaev A."/>
            <person name="Soop K."/>
            <person name="Spirin V."/>
            <person name="Szebenyi C."/>
            <person name="Tomsovsky M."/>
            <person name="Tulloss R.E."/>
            <person name="Uehling J."/>
            <person name="Grigoriev I.V."/>
            <person name="Vagvolgyi C."/>
            <person name="Papp T."/>
            <person name="Martin F.M."/>
            <person name="Miettinen O."/>
            <person name="Hibbett D.S."/>
            <person name="Nagy L.G."/>
        </authorList>
    </citation>
    <scope>NUCLEOTIDE SEQUENCE [LARGE SCALE GENOMIC DNA]</scope>
    <source>
        <strain evidence="2 3">CBS 166.37</strain>
    </source>
</reference>
<evidence type="ECO:0000313" key="3">
    <source>
        <dbReference type="Proteomes" id="UP000308652"/>
    </source>
</evidence>
<dbReference type="SUPFAM" id="SSF82199">
    <property type="entry name" value="SET domain"/>
    <property type="match status" value="1"/>
</dbReference>
<dbReference type="SMART" id="SM00317">
    <property type="entry name" value="SET"/>
    <property type="match status" value="1"/>
</dbReference>
<dbReference type="InterPro" id="IPR001214">
    <property type="entry name" value="SET_dom"/>
</dbReference>
<dbReference type="AlphaFoldDB" id="A0A5C3LR75"/>
<protein>
    <recommendedName>
        <fullName evidence="1">SET domain-containing protein</fullName>
    </recommendedName>
</protein>
<evidence type="ECO:0000313" key="2">
    <source>
        <dbReference type="EMBL" id="TFK31211.1"/>
    </source>
</evidence>
<dbReference type="EMBL" id="ML213826">
    <property type="protein sequence ID" value="TFK31211.1"/>
    <property type="molecule type" value="Genomic_DNA"/>
</dbReference>
<feature type="domain" description="SET" evidence="1">
    <location>
        <begin position="122"/>
        <end position="288"/>
    </location>
</feature>
<name>A0A5C3LR75_9AGAR</name>
<dbReference type="Pfam" id="PF00856">
    <property type="entry name" value="SET"/>
    <property type="match status" value="1"/>
</dbReference>
<dbReference type="PANTHER" id="PTHR47332:SF4">
    <property type="entry name" value="SET DOMAIN-CONTAINING PROTEIN 5"/>
    <property type="match status" value="1"/>
</dbReference>
<dbReference type="Gene3D" id="2.170.270.10">
    <property type="entry name" value="SET domain"/>
    <property type="match status" value="1"/>
</dbReference>
<dbReference type="OrthoDB" id="5945798at2759"/>
<gene>
    <name evidence="2" type="ORF">BDQ12DRAFT_708041</name>
</gene>